<accession>A0A6A6MW20</accession>
<evidence type="ECO:0000259" key="7">
    <source>
        <dbReference type="PROSITE" id="PS50863"/>
    </source>
</evidence>
<proteinExistence type="predicted"/>
<dbReference type="InterPro" id="IPR050655">
    <property type="entry name" value="Plant_B3_domain"/>
</dbReference>
<dbReference type="AlphaFoldDB" id="A0A6A6MW20"/>
<dbReference type="Pfam" id="PF02362">
    <property type="entry name" value="B3"/>
    <property type="match status" value="3"/>
</dbReference>
<comment type="subcellular location">
    <subcellularLocation>
        <location evidence="1">Nucleus</location>
    </subcellularLocation>
</comment>
<evidence type="ECO:0000256" key="5">
    <source>
        <dbReference type="ARBA" id="ARBA00023242"/>
    </source>
</evidence>
<dbReference type="InterPro" id="IPR015300">
    <property type="entry name" value="DNA-bd_pseudobarrel_sf"/>
</dbReference>
<protein>
    <recommendedName>
        <fullName evidence="7">TF-B3 domain-containing protein</fullName>
    </recommendedName>
</protein>
<dbReference type="GO" id="GO:0005634">
    <property type="term" value="C:nucleus"/>
    <property type="evidence" value="ECO:0007669"/>
    <property type="project" value="UniProtKB-SubCell"/>
</dbReference>
<dbReference type="SUPFAM" id="SSF101936">
    <property type="entry name" value="DNA-binding pseudobarrel domain"/>
    <property type="match status" value="4"/>
</dbReference>
<feature type="domain" description="TF-B3" evidence="7">
    <location>
        <begin position="21"/>
        <end position="114"/>
    </location>
</feature>
<feature type="domain" description="TF-B3" evidence="7">
    <location>
        <begin position="304"/>
        <end position="398"/>
    </location>
</feature>
<dbReference type="Proteomes" id="UP000467840">
    <property type="component" value="Chromosome 15"/>
</dbReference>
<dbReference type="GO" id="GO:0003677">
    <property type="term" value="F:DNA binding"/>
    <property type="evidence" value="ECO:0007669"/>
    <property type="project" value="UniProtKB-KW"/>
</dbReference>
<feature type="compositionally biased region" description="Polar residues" evidence="6">
    <location>
        <begin position="516"/>
        <end position="527"/>
    </location>
</feature>
<organism evidence="8 9">
    <name type="scientific">Hevea brasiliensis</name>
    <name type="common">Para rubber tree</name>
    <name type="synonym">Siphonia brasiliensis</name>
    <dbReference type="NCBI Taxonomy" id="3981"/>
    <lineage>
        <taxon>Eukaryota</taxon>
        <taxon>Viridiplantae</taxon>
        <taxon>Streptophyta</taxon>
        <taxon>Embryophyta</taxon>
        <taxon>Tracheophyta</taxon>
        <taxon>Spermatophyta</taxon>
        <taxon>Magnoliopsida</taxon>
        <taxon>eudicotyledons</taxon>
        <taxon>Gunneridae</taxon>
        <taxon>Pentapetalae</taxon>
        <taxon>rosids</taxon>
        <taxon>fabids</taxon>
        <taxon>Malpighiales</taxon>
        <taxon>Euphorbiaceae</taxon>
        <taxon>Crotonoideae</taxon>
        <taxon>Micrandreae</taxon>
        <taxon>Hevea</taxon>
    </lineage>
</organism>
<feature type="domain" description="TF-B3" evidence="7">
    <location>
        <begin position="399"/>
        <end position="474"/>
    </location>
</feature>
<keyword evidence="9" id="KW-1185">Reference proteome</keyword>
<evidence type="ECO:0000256" key="6">
    <source>
        <dbReference type="SAM" id="MobiDB-lite"/>
    </source>
</evidence>
<dbReference type="CDD" id="cd10017">
    <property type="entry name" value="B3_DNA"/>
    <property type="match status" value="4"/>
</dbReference>
<dbReference type="EMBL" id="JAAGAX010000005">
    <property type="protein sequence ID" value="KAF2316588.1"/>
    <property type="molecule type" value="Genomic_DNA"/>
</dbReference>
<evidence type="ECO:0000256" key="4">
    <source>
        <dbReference type="ARBA" id="ARBA00023163"/>
    </source>
</evidence>
<name>A0A6A6MW20_HEVBR</name>
<keyword evidence="4" id="KW-0804">Transcription</keyword>
<feature type="region of interest" description="Disordered" evidence="6">
    <location>
        <begin position="508"/>
        <end position="540"/>
    </location>
</feature>
<dbReference type="Gene3D" id="2.40.330.10">
    <property type="entry name" value="DNA-binding pseudobarrel domain"/>
    <property type="match status" value="4"/>
</dbReference>
<reference evidence="8 9" key="1">
    <citation type="journal article" date="2020" name="Mol. Plant">
        <title>The Chromosome-Based Rubber Tree Genome Provides New Insights into Spurge Genome Evolution and Rubber Biosynthesis.</title>
        <authorList>
            <person name="Liu J."/>
            <person name="Shi C."/>
            <person name="Shi C.C."/>
            <person name="Li W."/>
            <person name="Zhang Q.J."/>
            <person name="Zhang Y."/>
            <person name="Li K."/>
            <person name="Lu H.F."/>
            <person name="Shi C."/>
            <person name="Zhu S.T."/>
            <person name="Xiao Z.Y."/>
            <person name="Nan H."/>
            <person name="Yue Y."/>
            <person name="Zhu X.G."/>
            <person name="Wu Y."/>
            <person name="Hong X.N."/>
            <person name="Fan G.Y."/>
            <person name="Tong Y."/>
            <person name="Zhang D."/>
            <person name="Mao C.L."/>
            <person name="Liu Y.L."/>
            <person name="Hao S.J."/>
            <person name="Liu W.Q."/>
            <person name="Lv M.Q."/>
            <person name="Zhang H.B."/>
            <person name="Liu Y."/>
            <person name="Hu-Tang G.R."/>
            <person name="Wang J.P."/>
            <person name="Wang J.H."/>
            <person name="Sun Y.H."/>
            <person name="Ni S.B."/>
            <person name="Chen W.B."/>
            <person name="Zhang X.C."/>
            <person name="Jiao Y.N."/>
            <person name="Eichler E.E."/>
            <person name="Li G.H."/>
            <person name="Liu X."/>
            <person name="Gao L.Z."/>
        </authorList>
    </citation>
    <scope>NUCLEOTIDE SEQUENCE [LARGE SCALE GENOMIC DNA]</scope>
    <source>
        <strain evidence="9">cv. GT1</strain>
        <tissue evidence="8">Leaf</tissue>
    </source>
</reference>
<evidence type="ECO:0000313" key="8">
    <source>
        <dbReference type="EMBL" id="KAF2316588.1"/>
    </source>
</evidence>
<feature type="domain" description="TF-B3" evidence="7">
    <location>
        <begin position="584"/>
        <end position="677"/>
    </location>
</feature>
<keyword evidence="5" id="KW-0539">Nucleus</keyword>
<dbReference type="PANTHER" id="PTHR31920:SF147">
    <property type="entry name" value="TF-B3 DOMAIN-CONTAINING PROTEIN"/>
    <property type="match status" value="1"/>
</dbReference>
<dbReference type="PROSITE" id="PS50863">
    <property type="entry name" value="B3"/>
    <property type="match status" value="4"/>
</dbReference>
<dbReference type="SMART" id="SM01019">
    <property type="entry name" value="B3"/>
    <property type="match status" value="4"/>
</dbReference>
<sequence length="677" mass="77793">MSQAVGPDGSDSPARGNSSCMFYKLMIASILQEKKLRIPEKFVKKYGDELSSIATLTVPNGRMWLVELEKVDRKLWFHNGWHEFVEYYSIRVGYFLVFRYGGESNFNVYIFDLAVSEISYTCNIPGSLQEPCHDNQYIVADKRRVVDNDLIEILGSGPPCHTPISSRSEFFDKYVHCNWTIAGNYEASREKLLLRKDKYDMEEKVQSSQDIGVQVDESELIRTADKVGLPVLGEAEGRTRRRKQRTDPIEHEPIIKQEVDEIPICTSTNIASETFTRRWRPVTPEEKRRTISAADKFKSDNPFFKVILRPSYVYRGFLLHIPSSFARKYLTVTAFITLQVSDGKQWPVRCVSGKGGAKLSKGWTEFVWENSLEEGDVCVFELINMIDIVLKVTIFRMIPPKFARNFGAEFPDEANLIVPSGDVWKVGLTKSQNNVLFDKNWLEFVQHYSIGHGHFLVFQYKGLSNFKVRIYDTTCCEIQYSPVETLNSTNTTPSPSCSLKNRIKVESTNEGDCSKRPTQSKQNQGQNKCGKRVASPETPILEHHSKAENAKMTNDIFATGFGKLFSISESARHSSRKFKSESPCFDVTLRDYNFTGNYVYVKSSFSKQHLIPKPEYIKLQLDDGREWRVQLNERRNKRMTLGKGWLAFSRENYLKSGDICYFELMKINELKVTIFRA</sequence>
<keyword evidence="2" id="KW-0805">Transcription regulation</keyword>
<evidence type="ECO:0000256" key="2">
    <source>
        <dbReference type="ARBA" id="ARBA00023015"/>
    </source>
</evidence>
<evidence type="ECO:0000313" key="9">
    <source>
        <dbReference type="Proteomes" id="UP000467840"/>
    </source>
</evidence>
<comment type="caution">
    <text evidence="8">The sequence shown here is derived from an EMBL/GenBank/DDBJ whole genome shotgun (WGS) entry which is preliminary data.</text>
</comment>
<gene>
    <name evidence="8" type="ORF">GH714_041929</name>
</gene>
<keyword evidence="3" id="KW-0238">DNA-binding</keyword>
<evidence type="ECO:0000256" key="1">
    <source>
        <dbReference type="ARBA" id="ARBA00004123"/>
    </source>
</evidence>
<evidence type="ECO:0000256" key="3">
    <source>
        <dbReference type="ARBA" id="ARBA00023125"/>
    </source>
</evidence>
<dbReference type="PANTHER" id="PTHR31920">
    <property type="entry name" value="B3 DOMAIN-CONTAINING"/>
    <property type="match status" value="1"/>
</dbReference>
<dbReference type="InterPro" id="IPR003340">
    <property type="entry name" value="B3_DNA-bd"/>
</dbReference>